<feature type="region of interest" description="Disordered" evidence="1">
    <location>
        <begin position="242"/>
        <end position="269"/>
    </location>
</feature>
<dbReference type="InterPro" id="IPR054722">
    <property type="entry name" value="PolX-like_BBD"/>
</dbReference>
<dbReference type="OrthoDB" id="430476at2759"/>
<name>A0A9P6T8D6_9BASI</name>
<dbReference type="Pfam" id="PF22936">
    <property type="entry name" value="Pol_BBD"/>
    <property type="match status" value="1"/>
</dbReference>
<feature type="compositionally biased region" description="Polar residues" evidence="1">
    <location>
        <begin position="242"/>
        <end position="252"/>
    </location>
</feature>
<evidence type="ECO:0000259" key="2">
    <source>
        <dbReference type="Pfam" id="PF22936"/>
    </source>
</evidence>
<evidence type="ECO:0000313" key="4">
    <source>
        <dbReference type="Proteomes" id="UP000886653"/>
    </source>
</evidence>
<keyword evidence="4" id="KW-1185">Reference proteome</keyword>
<feature type="domain" description="Retrovirus-related Pol polyprotein from transposon TNT 1-94-like beta-barrel" evidence="2">
    <location>
        <begin position="353"/>
        <end position="427"/>
    </location>
</feature>
<evidence type="ECO:0000313" key="3">
    <source>
        <dbReference type="EMBL" id="KAG0141383.1"/>
    </source>
</evidence>
<dbReference type="Proteomes" id="UP000886653">
    <property type="component" value="Unassembled WGS sequence"/>
</dbReference>
<feature type="compositionally biased region" description="Low complexity" evidence="1">
    <location>
        <begin position="16"/>
        <end position="35"/>
    </location>
</feature>
<dbReference type="EMBL" id="MU167388">
    <property type="protein sequence ID" value="KAG0141383.1"/>
    <property type="molecule type" value="Genomic_DNA"/>
</dbReference>
<dbReference type="AlphaFoldDB" id="A0A9P6T8D6"/>
<accession>A0A9P6T8D6</accession>
<evidence type="ECO:0000256" key="1">
    <source>
        <dbReference type="SAM" id="MobiDB-lite"/>
    </source>
</evidence>
<feature type="region of interest" description="Disordered" evidence="1">
    <location>
        <begin position="1"/>
        <end position="38"/>
    </location>
</feature>
<comment type="caution">
    <text evidence="3">The sequence shown here is derived from an EMBL/GenBank/DDBJ whole genome shotgun (WGS) entry which is preliminary data.</text>
</comment>
<dbReference type="Pfam" id="PF14223">
    <property type="entry name" value="Retrotran_gag_2"/>
    <property type="match status" value="1"/>
</dbReference>
<proteinExistence type="predicted"/>
<gene>
    <name evidence="3" type="ORF">CROQUDRAFT_663902</name>
</gene>
<feature type="compositionally biased region" description="Polar residues" evidence="1">
    <location>
        <begin position="1"/>
        <end position="15"/>
    </location>
</feature>
<organism evidence="3 4">
    <name type="scientific">Cronartium quercuum f. sp. fusiforme G11</name>
    <dbReference type="NCBI Taxonomy" id="708437"/>
    <lineage>
        <taxon>Eukaryota</taxon>
        <taxon>Fungi</taxon>
        <taxon>Dikarya</taxon>
        <taxon>Basidiomycota</taxon>
        <taxon>Pucciniomycotina</taxon>
        <taxon>Pucciniomycetes</taxon>
        <taxon>Pucciniales</taxon>
        <taxon>Coleosporiaceae</taxon>
        <taxon>Cronartium</taxon>
    </lineage>
</organism>
<sequence>MECDPSTSHPSSPQALSSPTPLNSQSSSPTNSVHSSDTELVSTTIIPEFRLSSDTFRSIDIQNSGIMSQPTDESITTPQISMSQSNYSLIPTLSLGNFHVWRLRLVTFLGALNLQDYILKDIVALTDPTLLSAHTIRNCQALNAIQSTIDEENIEIITNYYTAHEAFDALCKHHSDSGGISTATLFYDLVNLRLQPGGSVGDHVHKFHQLHNRFVSNQQSTPSITISEHYIAILLLNSRSEPSSDTALTTSVKKSKPTREPRKLPICSLGHHGHMDEHCNTRIWAEEKEMIRKYKEMMAKKAHSAQLVMDRPLHPSPPQIPTPSKSDSPIPSYYDDVFTVTTPDTDQSRILTLDTGATAYMFGNANLLTNLEPIPLSPINVASKNGKIFARHRGTLKIGGLTLTNVLQANELAENLVSAGMLYDAGYKIKWTKTTADIFNSSSKFLL</sequence>
<reference evidence="3" key="1">
    <citation type="submission" date="2013-11" db="EMBL/GenBank/DDBJ databases">
        <title>Genome sequence of the fusiform rust pathogen reveals effectors for host alternation and coevolution with pine.</title>
        <authorList>
            <consortium name="DOE Joint Genome Institute"/>
            <person name="Smith K."/>
            <person name="Pendleton A."/>
            <person name="Kubisiak T."/>
            <person name="Anderson C."/>
            <person name="Salamov A."/>
            <person name="Aerts A."/>
            <person name="Riley R."/>
            <person name="Clum A."/>
            <person name="Lindquist E."/>
            <person name="Ence D."/>
            <person name="Campbell M."/>
            <person name="Kronenberg Z."/>
            <person name="Feau N."/>
            <person name="Dhillon B."/>
            <person name="Hamelin R."/>
            <person name="Burleigh J."/>
            <person name="Smith J."/>
            <person name="Yandell M."/>
            <person name="Nelson C."/>
            <person name="Grigoriev I."/>
            <person name="Davis J."/>
        </authorList>
    </citation>
    <scope>NUCLEOTIDE SEQUENCE</scope>
    <source>
        <strain evidence="3">G11</strain>
    </source>
</reference>
<protein>
    <recommendedName>
        <fullName evidence="2">Retrovirus-related Pol polyprotein from transposon TNT 1-94-like beta-barrel domain-containing protein</fullName>
    </recommendedName>
</protein>